<dbReference type="VEuPathDB" id="FungiDB:PV08_02319"/>
<feature type="transmembrane region" description="Helical" evidence="1">
    <location>
        <begin position="305"/>
        <end position="334"/>
    </location>
</feature>
<evidence type="ECO:0000256" key="1">
    <source>
        <dbReference type="SAM" id="Phobius"/>
    </source>
</evidence>
<dbReference type="HOGENOM" id="CLU_053383_0_0_1"/>
<keyword evidence="1" id="KW-0812">Transmembrane</keyword>
<protein>
    <submittedName>
        <fullName evidence="2">Uncharacterized protein</fullName>
    </submittedName>
</protein>
<dbReference type="Proteomes" id="UP000053328">
    <property type="component" value="Unassembled WGS sequence"/>
</dbReference>
<name>A0A0D1ZZD8_9EURO</name>
<evidence type="ECO:0000313" key="2">
    <source>
        <dbReference type="EMBL" id="KIW18032.1"/>
    </source>
</evidence>
<evidence type="ECO:0000313" key="3">
    <source>
        <dbReference type="Proteomes" id="UP000053328"/>
    </source>
</evidence>
<reference evidence="2 3" key="1">
    <citation type="submission" date="2015-01" db="EMBL/GenBank/DDBJ databases">
        <title>The Genome Sequence of Exophiala spinifera CBS89968.</title>
        <authorList>
            <consortium name="The Broad Institute Genomics Platform"/>
            <person name="Cuomo C."/>
            <person name="de Hoog S."/>
            <person name="Gorbushina A."/>
            <person name="Stielow B."/>
            <person name="Teixiera M."/>
            <person name="Abouelleil A."/>
            <person name="Chapman S.B."/>
            <person name="Priest M."/>
            <person name="Young S.K."/>
            <person name="Wortman J."/>
            <person name="Nusbaum C."/>
            <person name="Birren B."/>
        </authorList>
    </citation>
    <scope>NUCLEOTIDE SEQUENCE [LARGE SCALE GENOMIC DNA]</scope>
    <source>
        <strain evidence="2 3">CBS 89968</strain>
    </source>
</reference>
<keyword evidence="1" id="KW-0472">Membrane</keyword>
<accession>A0A0D1ZZD8</accession>
<dbReference type="RefSeq" id="XP_016238248.1">
    <property type="nucleotide sequence ID" value="XM_016376678.1"/>
</dbReference>
<dbReference type="EMBL" id="KN847493">
    <property type="protein sequence ID" value="KIW18032.1"/>
    <property type="molecule type" value="Genomic_DNA"/>
</dbReference>
<proteinExistence type="predicted"/>
<keyword evidence="3" id="KW-1185">Reference proteome</keyword>
<keyword evidence="1" id="KW-1133">Transmembrane helix</keyword>
<dbReference type="GeneID" id="27329402"/>
<gene>
    <name evidence="2" type="ORF">PV08_02319</name>
</gene>
<sequence>MWKAKSIEKNRKELLEKVWRADNADATHWIRRSDPYVQHFNNLLLHSRTVSALEESRALTEVIRLVDLIRQAADQTSSLRYITEQIAASKPAWVSDSRDEEAIEAALCLAVGLWLFVTPCMTSLDVPLNQAIKERLRQELLPCSPSAFSPASTLLTPDFSADSLTRAGGIRLMWTSNLSEHLMLKGDEYLYIFCHARVLAQYQRTDERRMYPDGFLEEVLNTLYLLFPTGKVKHARRVRKIGKKHKVDIEAIRIDKQMAGISRYQCSSYLYFGERLAAIQAKYDGARPRHLKQWWFDRRNRREWAALWIAVGAFILAVVFGVISSVTGIMQVYASFYFR</sequence>
<organism evidence="2 3">
    <name type="scientific">Exophiala spinifera</name>
    <dbReference type="NCBI Taxonomy" id="91928"/>
    <lineage>
        <taxon>Eukaryota</taxon>
        <taxon>Fungi</taxon>
        <taxon>Dikarya</taxon>
        <taxon>Ascomycota</taxon>
        <taxon>Pezizomycotina</taxon>
        <taxon>Eurotiomycetes</taxon>
        <taxon>Chaetothyriomycetidae</taxon>
        <taxon>Chaetothyriales</taxon>
        <taxon>Herpotrichiellaceae</taxon>
        <taxon>Exophiala</taxon>
    </lineage>
</organism>
<dbReference type="AlphaFoldDB" id="A0A0D1ZZD8"/>
<dbReference type="OrthoDB" id="5428890at2759"/>